<feature type="compositionally biased region" description="Basic residues" evidence="1">
    <location>
        <begin position="34"/>
        <end position="45"/>
    </location>
</feature>
<evidence type="ECO:0000256" key="1">
    <source>
        <dbReference type="SAM" id="MobiDB-lite"/>
    </source>
</evidence>
<protein>
    <submittedName>
        <fullName evidence="2">Uncharacterized protein</fullName>
    </submittedName>
</protein>
<evidence type="ECO:0000313" key="2">
    <source>
        <dbReference type="EMBL" id="NIY65507.1"/>
    </source>
</evidence>
<gene>
    <name evidence="2" type="ORF">SMALB_3505</name>
</gene>
<proteinExistence type="predicted"/>
<reference evidence="2 3" key="1">
    <citation type="submission" date="2020-02" db="EMBL/GenBank/DDBJ databases">
        <title>Streptomyces malaysiensis DSM14702 (JHCC583434, PFL_A843) Genome sequencing and assembly.</title>
        <authorList>
            <person name="Samborskyy M."/>
        </authorList>
    </citation>
    <scope>NUCLEOTIDE SEQUENCE [LARGE SCALE GENOMIC DNA]</scope>
    <source>
        <strain evidence="2 3">DSM 14702</strain>
    </source>
</reference>
<accession>A0A7X5X2T6</accession>
<feature type="region of interest" description="Disordered" evidence="1">
    <location>
        <begin position="124"/>
        <end position="153"/>
    </location>
</feature>
<name>A0A7X5X2T6_STRMQ</name>
<organism evidence="2 3">
    <name type="scientific">Streptomyces malaysiensis</name>
    <dbReference type="NCBI Taxonomy" id="92644"/>
    <lineage>
        <taxon>Bacteria</taxon>
        <taxon>Bacillati</taxon>
        <taxon>Actinomycetota</taxon>
        <taxon>Actinomycetes</taxon>
        <taxon>Kitasatosporales</taxon>
        <taxon>Streptomycetaceae</taxon>
        <taxon>Streptomyces</taxon>
        <taxon>Streptomyces violaceusniger group</taxon>
    </lineage>
</organism>
<comment type="caution">
    <text evidence="2">The sequence shown here is derived from an EMBL/GenBank/DDBJ whole genome shotgun (WGS) entry which is preliminary data.</text>
</comment>
<dbReference type="EMBL" id="JAALLH010000001">
    <property type="protein sequence ID" value="NIY65507.1"/>
    <property type="molecule type" value="Genomic_DNA"/>
</dbReference>
<feature type="region of interest" description="Disordered" evidence="1">
    <location>
        <begin position="1"/>
        <end position="49"/>
    </location>
</feature>
<dbReference type="Proteomes" id="UP000536624">
    <property type="component" value="Unassembled WGS sequence"/>
</dbReference>
<dbReference type="AlphaFoldDB" id="A0A7X5X2T6"/>
<evidence type="ECO:0000313" key="3">
    <source>
        <dbReference type="Proteomes" id="UP000536624"/>
    </source>
</evidence>
<sequence>MPSRAGDPPPREPRTAALFPGARGSKQQLERAGHRCSRPHMPCRRASHDKDFPAWPALAQAPQRTPRPFAARALASGTYKGPQGAARPFSRLLSVTEPAGVRLSTQAESLGSLAFDLNATRSLPEAPSPRIPCSSTAVREVPKAIGQHRRPLH</sequence>